<evidence type="ECO:0000256" key="4">
    <source>
        <dbReference type="ARBA" id="ARBA00005975"/>
    </source>
</evidence>
<dbReference type="GO" id="GO:0008270">
    <property type="term" value="F:zinc ion binding"/>
    <property type="evidence" value="ECO:0007669"/>
    <property type="project" value="TreeGrafter"/>
</dbReference>
<keyword evidence="7 9" id="KW-0472">Membrane</keyword>
<feature type="region of interest" description="Disordered" evidence="8">
    <location>
        <begin position="1"/>
        <end position="25"/>
    </location>
</feature>
<reference evidence="12" key="1">
    <citation type="submission" date="2016-11" db="UniProtKB">
        <authorList>
            <consortium name="WormBaseParasite"/>
        </authorList>
    </citation>
    <scope>IDENTIFICATION</scope>
</reference>
<evidence type="ECO:0000259" key="10">
    <source>
        <dbReference type="PROSITE" id="PS51837"/>
    </source>
</evidence>
<keyword evidence="11" id="KW-1185">Reference proteome</keyword>
<evidence type="ECO:0000256" key="6">
    <source>
        <dbReference type="ARBA" id="ARBA00022833"/>
    </source>
</evidence>
<dbReference type="AlphaFoldDB" id="A0A1I7ZI49"/>
<evidence type="ECO:0000256" key="1">
    <source>
        <dbReference type="ARBA" id="ARBA00004414"/>
    </source>
</evidence>
<proteinExistence type="inferred from homology"/>
<keyword evidence="9" id="KW-1133">Transmembrane helix</keyword>
<dbReference type="PANTHER" id="PTHR23292:SF5">
    <property type="entry name" value="LITAF DOMAIN-CONTAINING PROTEIN"/>
    <property type="match status" value="1"/>
</dbReference>
<evidence type="ECO:0000256" key="8">
    <source>
        <dbReference type="SAM" id="MobiDB-lite"/>
    </source>
</evidence>
<dbReference type="PROSITE" id="PS51837">
    <property type="entry name" value="LITAF"/>
    <property type="match status" value="1"/>
</dbReference>
<dbReference type="InterPro" id="IPR037519">
    <property type="entry name" value="LITAF_fam"/>
</dbReference>
<dbReference type="GO" id="GO:0005765">
    <property type="term" value="C:lysosomal membrane"/>
    <property type="evidence" value="ECO:0007669"/>
    <property type="project" value="UniProtKB-SubCell"/>
</dbReference>
<evidence type="ECO:0000256" key="2">
    <source>
        <dbReference type="ARBA" id="ARBA00004481"/>
    </source>
</evidence>
<feature type="domain" description="LITAF" evidence="10">
    <location>
        <begin position="63"/>
        <end position="145"/>
    </location>
</feature>
<dbReference type="PANTHER" id="PTHR23292">
    <property type="entry name" value="LIPOPOLYSACCHARIDE-INDUCED TUMOR NECROSIS FACTOR-ALPHA FACTOR"/>
    <property type="match status" value="1"/>
</dbReference>
<evidence type="ECO:0000313" key="11">
    <source>
        <dbReference type="Proteomes" id="UP000095287"/>
    </source>
</evidence>
<feature type="compositionally biased region" description="Pro residues" evidence="8">
    <location>
        <begin position="7"/>
        <end position="19"/>
    </location>
</feature>
<organism evidence="11 12">
    <name type="scientific">Steinernema glaseri</name>
    <dbReference type="NCBI Taxonomy" id="37863"/>
    <lineage>
        <taxon>Eukaryota</taxon>
        <taxon>Metazoa</taxon>
        <taxon>Ecdysozoa</taxon>
        <taxon>Nematoda</taxon>
        <taxon>Chromadorea</taxon>
        <taxon>Rhabditida</taxon>
        <taxon>Tylenchina</taxon>
        <taxon>Panagrolaimomorpha</taxon>
        <taxon>Strongyloidoidea</taxon>
        <taxon>Steinernematidae</taxon>
        <taxon>Steinernema</taxon>
    </lineage>
</organism>
<keyword evidence="9" id="KW-0812">Transmembrane</keyword>
<dbReference type="WBParaSite" id="L893_g26619.t1">
    <property type="protein sequence ID" value="L893_g26619.t1"/>
    <property type="gene ID" value="L893_g26619"/>
</dbReference>
<feature type="transmembrane region" description="Helical" evidence="9">
    <location>
        <begin position="100"/>
        <end position="123"/>
    </location>
</feature>
<evidence type="ECO:0000256" key="5">
    <source>
        <dbReference type="ARBA" id="ARBA00022723"/>
    </source>
</evidence>
<comment type="similarity">
    <text evidence="4">Belongs to the CDIP1/LITAF family.</text>
</comment>
<sequence>MLRMTDAPPPYSPVDPSVPNPFGEAPPLQEKHATISIATFADPAIFVATGYGEGVNPADGAPTQPPEVQVKKAPTRKPYDAYCVKCQTLVHTERRFVSGAFTWTLFVVLLLVFFPLCWVPFVVRSIKDVEHLCPQCDSLLAVRRMVVC</sequence>
<name>A0A1I7ZI49_9BILA</name>
<dbReference type="GO" id="GO:0031902">
    <property type="term" value="C:late endosome membrane"/>
    <property type="evidence" value="ECO:0007669"/>
    <property type="project" value="UniProtKB-SubCell"/>
</dbReference>
<accession>A0A1I7ZI49</accession>
<evidence type="ECO:0000256" key="3">
    <source>
        <dbReference type="ARBA" id="ARBA00004630"/>
    </source>
</evidence>
<dbReference type="Pfam" id="PF10601">
    <property type="entry name" value="zf-LITAF-like"/>
    <property type="match status" value="1"/>
</dbReference>
<evidence type="ECO:0000256" key="7">
    <source>
        <dbReference type="ARBA" id="ARBA00023136"/>
    </source>
</evidence>
<protein>
    <submittedName>
        <fullName evidence="12">LITAF domain-containing protein</fullName>
    </submittedName>
</protein>
<evidence type="ECO:0000256" key="9">
    <source>
        <dbReference type="SAM" id="Phobius"/>
    </source>
</evidence>
<keyword evidence="5" id="KW-0479">Metal-binding</keyword>
<dbReference type="SMART" id="SM00714">
    <property type="entry name" value="LITAF"/>
    <property type="match status" value="1"/>
</dbReference>
<evidence type="ECO:0000313" key="12">
    <source>
        <dbReference type="WBParaSite" id="L893_g26619.t1"/>
    </source>
</evidence>
<comment type="subcellular location">
    <subcellularLocation>
        <location evidence="2">Endosome membrane</location>
        <topology evidence="2">Peripheral membrane protein</topology>
    </subcellularLocation>
    <subcellularLocation>
        <location evidence="1">Late endosome membrane</location>
    </subcellularLocation>
    <subcellularLocation>
        <location evidence="3">Lysosome membrane</location>
        <topology evidence="3">Peripheral membrane protein</topology>
        <orientation evidence="3">Cytoplasmic side</orientation>
    </subcellularLocation>
</comment>
<keyword evidence="6" id="KW-0862">Zinc</keyword>
<dbReference type="Proteomes" id="UP000095287">
    <property type="component" value="Unplaced"/>
</dbReference>
<dbReference type="InterPro" id="IPR006629">
    <property type="entry name" value="LITAF"/>
</dbReference>